<feature type="transmembrane region" description="Helical" evidence="2">
    <location>
        <begin position="176"/>
        <end position="195"/>
    </location>
</feature>
<reference evidence="3 4" key="1">
    <citation type="submission" date="2017-09" db="EMBL/GenBank/DDBJ databases">
        <authorList>
            <person name="Ehlers B."/>
            <person name="Leendertz F.H."/>
        </authorList>
    </citation>
    <scope>NUCLEOTIDE SEQUENCE [LARGE SCALE GENOMIC DNA]</scope>
    <source>
        <strain evidence="3 4">DSM 46844</strain>
    </source>
</reference>
<dbReference type="Proteomes" id="UP000219514">
    <property type="component" value="Unassembled WGS sequence"/>
</dbReference>
<feature type="transmembrane region" description="Helical" evidence="2">
    <location>
        <begin position="117"/>
        <end position="135"/>
    </location>
</feature>
<evidence type="ECO:0000313" key="4">
    <source>
        <dbReference type="Proteomes" id="UP000219514"/>
    </source>
</evidence>
<feature type="transmembrane region" description="Helical" evidence="2">
    <location>
        <begin position="55"/>
        <end position="75"/>
    </location>
</feature>
<evidence type="ECO:0000313" key="3">
    <source>
        <dbReference type="EMBL" id="SNX95238.1"/>
    </source>
</evidence>
<dbReference type="Pfam" id="PF06197">
    <property type="entry name" value="DUF998"/>
    <property type="match status" value="1"/>
</dbReference>
<keyword evidence="4" id="KW-1185">Reference proteome</keyword>
<feature type="region of interest" description="Disordered" evidence="1">
    <location>
        <begin position="201"/>
        <end position="273"/>
    </location>
</feature>
<feature type="transmembrane region" description="Helical" evidence="2">
    <location>
        <begin position="87"/>
        <end position="105"/>
    </location>
</feature>
<keyword evidence="2" id="KW-0472">Membrane</keyword>
<dbReference type="EMBL" id="OBDO01000001">
    <property type="protein sequence ID" value="SNX95238.1"/>
    <property type="molecule type" value="Genomic_DNA"/>
</dbReference>
<organism evidence="3 4">
    <name type="scientific">Geodermatophilus sabuli</name>
    <dbReference type="NCBI Taxonomy" id="1564158"/>
    <lineage>
        <taxon>Bacteria</taxon>
        <taxon>Bacillati</taxon>
        <taxon>Actinomycetota</taxon>
        <taxon>Actinomycetes</taxon>
        <taxon>Geodermatophilales</taxon>
        <taxon>Geodermatophilaceae</taxon>
        <taxon>Geodermatophilus</taxon>
    </lineage>
</organism>
<feature type="transmembrane region" description="Helical" evidence="2">
    <location>
        <begin position="142"/>
        <end position="164"/>
    </location>
</feature>
<dbReference type="InterPro" id="IPR023193">
    <property type="entry name" value="EPSP_synthase_CS"/>
</dbReference>
<dbReference type="InterPro" id="IPR009339">
    <property type="entry name" value="DUF998"/>
</dbReference>
<evidence type="ECO:0000256" key="1">
    <source>
        <dbReference type="SAM" id="MobiDB-lite"/>
    </source>
</evidence>
<dbReference type="PROSITE" id="PS00104">
    <property type="entry name" value="EPSP_SYNTHASE_1"/>
    <property type="match status" value="1"/>
</dbReference>
<evidence type="ECO:0000256" key="2">
    <source>
        <dbReference type="SAM" id="Phobius"/>
    </source>
</evidence>
<dbReference type="RefSeq" id="WP_097204891.1">
    <property type="nucleotide sequence ID" value="NZ_JACHXB010000001.1"/>
</dbReference>
<keyword evidence="2" id="KW-0812">Transmembrane</keyword>
<proteinExistence type="predicted"/>
<feature type="compositionally biased region" description="Acidic residues" evidence="1">
    <location>
        <begin position="255"/>
        <end position="264"/>
    </location>
</feature>
<dbReference type="OrthoDB" id="5190873at2"/>
<keyword evidence="2" id="KW-1133">Transmembrane helix</keyword>
<feature type="compositionally biased region" description="Basic and acidic residues" evidence="1">
    <location>
        <begin position="201"/>
        <end position="239"/>
    </location>
</feature>
<sequence length="273" mass="28273">MASVTPTRYRWGALAWLLTLQFFVVETVVQLQAGGYSRADALISELGAGTSPGHLLMNASFVVQGLLIATGNLLLRPALAGTAGRVAPALLAAAGIGVLVVGVFPMDGQQAVHEAGAGLYLVGGGLGLIALAYAVRRRSEALGTALALLGLVGTAMTVFFVAGITSYLGEGGTERAAAYVVPIGLAIAGAGLWRLRDRPISGDRPTRRELREQARTARAEQARERDAALEAAARADRPRSAAGPAGPTPARPAEPADDDFDPDDPWASTDRRG</sequence>
<accession>A0A285E7Y4</accession>
<dbReference type="AlphaFoldDB" id="A0A285E7Y4"/>
<name>A0A285E7Y4_9ACTN</name>
<protein>
    <submittedName>
        <fullName evidence="3">Hypothetical membrane protein</fullName>
    </submittedName>
</protein>
<gene>
    <name evidence="3" type="ORF">SAMN06893097_1011046</name>
</gene>